<dbReference type="STRING" id="354243.BST28_14040"/>
<dbReference type="EMBL" id="MVHU01000020">
    <property type="protein sequence ID" value="ORA78699.1"/>
    <property type="molecule type" value="Genomic_DNA"/>
</dbReference>
<evidence type="ECO:0000313" key="6">
    <source>
        <dbReference type="Proteomes" id="UP000466523"/>
    </source>
</evidence>
<reference evidence="1 6" key="3">
    <citation type="submission" date="2020-01" db="EMBL/GenBank/DDBJ databases">
        <authorList>
            <person name="Sanchez-Estrada R."/>
            <person name="Gonzalez-Y-Merchand J.A."/>
            <person name="Rivera-Gutierrez S."/>
        </authorList>
    </citation>
    <scope>NUCLEOTIDE SEQUENCE [LARGE SCALE GENOMIC DNA]</scope>
    <source>
        <strain evidence="1 6">CST 7247</strain>
    </source>
</reference>
<protein>
    <submittedName>
        <fullName evidence="2">Pilus assembly protein HicB</fullName>
    </submittedName>
    <submittedName>
        <fullName evidence="1">Type II toxin-antitoxin system HicB family antitoxin</fullName>
    </submittedName>
</protein>
<evidence type="ECO:0000313" key="2">
    <source>
        <dbReference type="EMBL" id="OBY31873.1"/>
    </source>
</evidence>
<gene>
    <name evidence="2" type="ORF">ACT18_10205</name>
    <name evidence="3" type="ORF">BST28_14040</name>
    <name evidence="1" type="ORF">GWR20_17090</name>
</gene>
<evidence type="ECO:0000313" key="3">
    <source>
        <dbReference type="EMBL" id="ORA78699.1"/>
    </source>
</evidence>
<dbReference type="AlphaFoldDB" id="A0A1B8SGN6"/>
<keyword evidence="4" id="KW-1185">Reference proteome</keyword>
<dbReference type="SUPFAM" id="SSF143100">
    <property type="entry name" value="TTHA1013/TTHA0281-like"/>
    <property type="match status" value="1"/>
</dbReference>
<dbReference type="EMBL" id="JAACYR010000065">
    <property type="protein sequence ID" value="NDJ90850.1"/>
    <property type="molecule type" value="Genomic_DNA"/>
</dbReference>
<name>A0A1B8SGN6_9MYCO</name>
<dbReference type="InterPro" id="IPR035069">
    <property type="entry name" value="TTHA1013/TTHA0281-like"/>
</dbReference>
<dbReference type="InterPro" id="IPR010985">
    <property type="entry name" value="Ribbon_hlx_hlx"/>
</dbReference>
<accession>A0A1B8SGN6</accession>
<dbReference type="InterPro" id="IPR008651">
    <property type="entry name" value="Uncharacterised_HicB"/>
</dbReference>
<evidence type="ECO:0000313" key="1">
    <source>
        <dbReference type="EMBL" id="NDJ90850.1"/>
    </source>
</evidence>
<dbReference type="RefSeq" id="WP_019736096.1">
    <property type="nucleotide sequence ID" value="NZ_JAACYR010000065.1"/>
</dbReference>
<organism evidence="2 4">
    <name type="scientific">Mycolicibacter kumamotonensis</name>
    <dbReference type="NCBI Taxonomy" id="354243"/>
    <lineage>
        <taxon>Bacteria</taxon>
        <taxon>Bacillati</taxon>
        <taxon>Actinomycetota</taxon>
        <taxon>Actinomycetes</taxon>
        <taxon>Mycobacteriales</taxon>
        <taxon>Mycobacteriaceae</taxon>
        <taxon>Mycolicibacter</taxon>
    </lineage>
</organism>
<dbReference type="Proteomes" id="UP000192713">
    <property type="component" value="Unassembled WGS sequence"/>
</dbReference>
<dbReference type="Pfam" id="PF05534">
    <property type="entry name" value="HicB"/>
    <property type="match status" value="1"/>
</dbReference>
<dbReference type="SUPFAM" id="SSF47598">
    <property type="entry name" value="Ribbon-helix-helix"/>
    <property type="match status" value="1"/>
</dbReference>
<reference evidence="2 4" key="1">
    <citation type="submission" date="2015-06" db="EMBL/GenBank/DDBJ databases">
        <title>Genome sequence of Mycobacterium kumamotonense strain Roo.</title>
        <authorList>
            <person name="Greninger A.L."/>
            <person name="Cunningham G."/>
            <person name="Miller S."/>
        </authorList>
    </citation>
    <scope>NUCLEOTIDE SEQUENCE [LARGE SCALE GENOMIC DNA]</scope>
    <source>
        <strain evidence="2 4">Roo</strain>
    </source>
</reference>
<sequence length="112" mass="13055">MNHYTYRAEWSREYDRYVALCLELPWLTHWAPTMREAIAGVEQTVDEYLAEREGEDVPPPITDRKFSGNFLVRTSPTLHARLAVEAADQNVSMNHWVVQKLADRPPSNLLDW</sequence>
<dbReference type="PATRIC" id="fig|354243.3.peg.2121"/>
<dbReference type="Proteomes" id="UP000466523">
    <property type="component" value="Unassembled WGS sequence"/>
</dbReference>
<dbReference type="Proteomes" id="UP000092668">
    <property type="component" value="Unassembled WGS sequence"/>
</dbReference>
<dbReference type="GO" id="GO:0006355">
    <property type="term" value="P:regulation of DNA-templated transcription"/>
    <property type="evidence" value="ECO:0007669"/>
    <property type="project" value="InterPro"/>
</dbReference>
<dbReference type="EMBL" id="LFOE01000011">
    <property type="protein sequence ID" value="OBY31873.1"/>
    <property type="molecule type" value="Genomic_DNA"/>
</dbReference>
<proteinExistence type="predicted"/>
<dbReference type="OrthoDB" id="5297106at2"/>
<evidence type="ECO:0000313" key="4">
    <source>
        <dbReference type="Proteomes" id="UP000092668"/>
    </source>
</evidence>
<evidence type="ECO:0000313" key="5">
    <source>
        <dbReference type="Proteomes" id="UP000192713"/>
    </source>
</evidence>
<comment type="caution">
    <text evidence="2">The sequence shown here is derived from an EMBL/GenBank/DDBJ whole genome shotgun (WGS) entry which is preliminary data.</text>
</comment>
<reference evidence="3 5" key="2">
    <citation type="submission" date="2017-02" db="EMBL/GenBank/DDBJ databases">
        <title>The new phylogeny of genus Mycobacterium.</title>
        <authorList>
            <person name="Tortoli E."/>
            <person name="Trovato A."/>
            <person name="Cirillo D.M."/>
        </authorList>
    </citation>
    <scope>NUCLEOTIDE SEQUENCE [LARGE SCALE GENOMIC DNA]</scope>
    <source>
        <strain evidence="3 5">DSM 45093</strain>
    </source>
</reference>